<comment type="caution">
    <text evidence="7">The sequence shown here is derived from an EMBL/GenBank/DDBJ whole genome shotgun (WGS) entry which is preliminary data.</text>
</comment>
<dbReference type="InterPro" id="IPR036388">
    <property type="entry name" value="WH-like_DNA-bd_sf"/>
</dbReference>
<protein>
    <submittedName>
        <fullName evidence="7">RNA polymerase sigma factor</fullName>
    </submittedName>
</protein>
<sequence length="170" mass="19199">MVAMLPRLRRFAYALTGSTDLGDDLVQAACERALSRLDQWQKGTRLDSWMFRIMQTIWIDQMRAKKVRGHKIDLETAGDVAGEDGERAMEARLTLKRVRSAVEELPEEQRLVLTLVSIDGRSYKEAAQILDVPVGTITSRLARARRRLYEVAYETTANIAPIPSLEPNNG</sequence>
<reference evidence="7 8" key="1">
    <citation type="submission" date="2019-06" db="EMBL/GenBank/DDBJ databases">
        <title>Whole genome sequence for Rhodospirillaceae sp. R148.</title>
        <authorList>
            <person name="Wang G."/>
        </authorList>
    </citation>
    <scope>NUCLEOTIDE SEQUENCE [LARGE SCALE GENOMIC DNA]</scope>
    <source>
        <strain evidence="7 8">R148</strain>
    </source>
</reference>
<dbReference type="PANTHER" id="PTHR43133:SF25">
    <property type="entry name" value="RNA POLYMERASE SIGMA FACTOR RFAY-RELATED"/>
    <property type="match status" value="1"/>
</dbReference>
<evidence type="ECO:0000313" key="8">
    <source>
        <dbReference type="Proteomes" id="UP000315252"/>
    </source>
</evidence>
<keyword evidence="3" id="KW-0731">Sigma factor</keyword>
<dbReference type="InterPro" id="IPR013324">
    <property type="entry name" value="RNA_pol_sigma_r3/r4-like"/>
</dbReference>
<accession>A0A545U355</accession>
<comment type="similarity">
    <text evidence="1">Belongs to the sigma-70 factor family. ECF subfamily.</text>
</comment>
<dbReference type="Pfam" id="PF22029">
    <property type="entry name" value="PhyR_sigma2"/>
    <property type="match status" value="1"/>
</dbReference>
<dbReference type="GO" id="GO:0003677">
    <property type="term" value="F:DNA binding"/>
    <property type="evidence" value="ECO:0007669"/>
    <property type="project" value="InterPro"/>
</dbReference>
<dbReference type="EMBL" id="VHSH01000001">
    <property type="protein sequence ID" value="TQV83917.1"/>
    <property type="molecule type" value="Genomic_DNA"/>
</dbReference>
<evidence type="ECO:0000259" key="5">
    <source>
        <dbReference type="Pfam" id="PF08281"/>
    </source>
</evidence>
<dbReference type="Gene3D" id="1.10.1740.10">
    <property type="match status" value="1"/>
</dbReference>
<dbReference type="InterPro" id="IPR053866">
    <property type="entry name" value="PhyR_sigma2"/>
</dbReference>
<name>A0A545U355_9PROT</name>
<keyword evidence="8" id="KW-1185">Reference proteome</keyword>
<evidence type="ECO:0000256" key="2">
    <source>
        <dbReference type="ARBA" id="ARBA00023015"/>
    </source>
</evidence>
<dbReference type="GO" id="GO:0006352">
    <property type="term" value="P:DNA-templated transcription initiation"/>
    <property type="evidence" value="ECO:0007669"/>
    <property type="project" value="InterPro"/>
</dbReference>
<dbReference type="InterPro" id="IPR013249">
    <property type="entry name" value="RNA_pol_sigma70_r4_t2"/>
</dbReference>
<feature type="domain" description="RNA polymerase sigma factor 70 region 4 type 2" evidence="5">
    <location>
        <begin position="96"/>
        <end position="148"/>
    </location>
</feature>
<evidence type="ECO:0000256" key="1">
    <source>
        <dbReference type="ARBA" id="ARBA00010641"/>
    </source>
</evidence>
<dbReference type="Gene3D" id="1.10.10.10">
    <property type="entry name" value="Winged helix-like DNA-binding domain superfamily/Winged helix DNA-binding domain"/>
    <property type="match status" value="1"/>
</dbReference>
<dbReference type="InterPro" id="IPR014284">
    <property type="entry name" value="RNA_pol_sigma-70_dom"/>
</dbReference>
<dbReference type="NCBIfam" id="TIGR02937">
    <property type="entry name" value="sigma70-ECF"/>
    <property type="match status" value="1"/>
</dbReference>
<dbReference type="AlphaFoldDB" id="A0A545U355"/>
<proteinExistence type="inferred from homology"/>
<dbReference type="Proteomes" id="UP000315252">
    <property type="component" value="Unassembled WGS sequence"/>
</dbReference>
<gene>
    <name evidence="7" type="ORF">FKG95_00540</name>
</gene>
<evidence type="ECO:0000256" key="3">
    <source>
        <dbReference type="ARBA" id="ARBA00023082"/>
    </source>
</evidence>
<keyword evidence="4" id="KW-0804">Transcription</keyword>
<dbReference type="OrthoDB" id="9803470at2"/>
<evidence type="ECO:0000259" key="6">
    <source>
        <dbReference type="Pfam" id="PF22029"/>
    </source>
</evidence>
<dbReference type="InterPro" id="IPR039425">
    <property type="entry name" value="RNA_pol_sigma-70-like"/>
</dbReference>
<dbReference type="CDD" id="cd06171">
    <property type="entry name" value="Sigma70_r4"/>
    <property type="match status" value="1"/>
</dbReference>
<dbReference type="Pfam" id="PF08281">
    <property type="entry name" value="Sigma70_r4_2"/>
    <property type="match status" value="1"/>
</dbReference>
<dbReference type="InterPro" id="IPR013325">
    <property type="entry name" value="RNA_pol_sigma_r2"/>
</dbReference>
<evidence type="ECO:0000313" key="7">
    <source>
        <dbReference type="EMBL" id="TQV83917.1"/>
    </source>
</evidence>
<dbReference type="GO" id="GO:0016987">
    <property type="term" value="F:sigma factor activity"/>
    <property type="evidence" value="ECO:0007669"/>
    <property type="project" value="UniProtKB-KW"/>
</dbReference>
<keyword evidence="2" id="KW-0805">Transcription regulation</keyword>
<dbReference type="PANTHER" id="PTHR43133">
    <property type="entry name" value="RNA POLYMERASE ECF-TYPE SIGMA FACTO"/>
    <property type="match status" value="1"/>
</dbReference>
<dbReference type="SUPFAM" id="SSF88659">
    <property type="entry name" value="Sigma3 and sigma4 domains of RNA polymerase sigma factors"/>
    <property type="match status" value="1"/>
</dbReference>
<feature type="domain" description="PhyR sigma2" evidence="6">
    <location>
        <begin position="3"/>
        <end position="54"/>
    </location>
</feature>
<organism evidence="7 8">
    <name type="scientific">Denitrobaculum tricleocarpae</name>
    <dbReference type="NCBI Taxonomy" id="2591009"/>
    <lineage>
        <taxon>Bacteria</taxon>
        <taxon>Pseudomonadati</taxon>
        <taxon>Pseudomonadota</taxon>
        <taxon>Alphaproteobacteria</taxon>
        <taxon>Rhodospirillales</taxon>
        <taxon>Rhodospirillaceae</taxon>
        <taxon>Denitrobaculum</taxon>
    </lineage>
</organism>
<dbReference type="SUPFAM" id="SSF88946">
    <property type="entry name" value="Sigma2 domain of RNA polymerase sigma factors"/>
    <property type="match status" value="1"/>
</dbReference>
<evidence type="ECO:0000256" key="4">
    <source>
        <dbReference type="ARBA" id="ARBA00023163"/>
    </source>
</evidence>